<comment type="caution">
    <text evidence="4">The sequence shown here is derived from an EMBL/GenBank/DDBJ whole genome shotgun (WGS) entry which is preliminary data.</text>
</comment>
<evidence type="ECO:0000259" key="2">
    <source>
        <dbReference type="SMART" id="SM00477"/>
    </source>
</evidence>
<dbReference type="PANTHER" id="PTHR21472">
    <property type="entry name" value="ENDONUCLEASE DOMAIN-CONTAINING 1 PROTEIN ENDOD1"/>
    <property type="match status" value="1"/>
</dbReference>
<dbReference type="EMBL" id="SCEB01009647">
    <property type="protein sequence ID" value="RXM91236.1"/>
    <property type="molecule type" value="Genomic_DNA"/>
</dbReference>
<dbReference type="SMART" id="SM00892">
    <property type="entry name" value="Endonuclease_NS"/>
    <property type="match status" value="1"/>
</dbReference>
<dbReference type="GO" id="GO:0016787">
    <property type="term" value="F:hydrolase activity"/>
    <property type="evidence" value="ECO:0007669"/>
    <property type="project" value="InterPro"/>
</dbReference>
<gene>
    <name evidence="4" type="ORF">EOD39_21385</name>
</gene>
<dbReference type="InterPro" id="IPR001604">
    <property type="entry name" value="Endo_G_ENPP1-like_dom"/>
</dbReference>
<dbReference type="Proteomes" id="UP000289886">
    <property type="component" value="Unassembled WGS sequence"/>
</dbReference>
<evidence type="ECO:0000259" key="3">
    <source>
        <dbReference type="SMART" id="SM00892"/>
    </source>
</evidence>
<dbReference type="AlphaFoldDB" id="A0A444USX1"/>
<dbReference type="PANTHER" id="PTHR21472:SF30">
    <property type="entry name" value="ENDONUCLEASE DOMAIN-CONTAINING 1 PROTEIN-RELATED"/>
    <property type="match status" value="1"/>
</dbReference>
<dbReference type="Pfam" id="PF01223">
    <property type="entry name" value="Endonuclease_NS"/>
    <property type="match status" value="1"/>
</dbReference>
<evidence type="ECO:0000313" key="4">
    <source>
        <dbReference type="EMBL" id="RXM91236.1"/>
    </source>
</evidence>
<keyword evidence="5" id="KW-1185">Reference proteome</keyword>
<dbReference type="GO" id="GO:0046872">
    <property type="term" value="F:metal ion binding"/>
    <property type="evidence" value="ECO:0007669"/>
    <property type="project" value="InterPro"/>
</dbReference>
<dbReference type="InterPro" id="IPR044925">
    <property type="entry name" value="His-Me_finger_sf"/>
</dbReference>
<dbReference type="Gene3D" id="3.40.570.10">
    <property type="entry name" value="Extracellular Endonuclease, subunit A"/>
    <property type="match status" value="1"/>
</dbReference>
<keyword evidence="4" id="KW-0378">Hydrolase</keyword>
<dbReference type="InterPro" id="IPR020821">
    <property type="entry name" value="ENPP1-3/EXOG-like_nuc-like"/>
</dbReference>
<dbReference type="InterPro" id="IPR044929">
    <property type="entry name" value="DNA/RNA_non-sp_Endonuclease_sf"/>
</dbReference>
<feature type="signal peptide" evidence="1">
    <location>
        <begin position="1"/>
        <end position="20"/>
    </location>
</feature>
<dbReference type="GO" id="GO:0004519">
    <property type="term" value="F:endonuclease activity"/>
    <property type="evidence" value="ECO:0007669"/>
    <property type="project" value="UniProtKB-KW"/>
</dbReference>
<dbReference type="InterPro" id="IPR039015">
    <property type="entry name" value="ENDOD1"/>
</dbReference>
<dbReference type="GO" id="GO:0003676">
    <property type="term" value="F:nucleic acid binding"/>
    <property type="evidence" value="ECO:0007669"/>
    <property type="project" value="InterPro"/>
</dbReference>
<protein>
    <submittedName>
        <fullName evidence="4">Endonuclease domain-containing 1 protein</fullName>
    </submittedName>
</protein>
<keyword evidence="4" id="KW-0540">Nuclease</keyword>
<evidence type="ECO:0000313" key="5">
    <source>
        <dbReference type="Proteomes" id="UP000289886"/>
    </source>
</evidence>
<keyword evidence="1" id="KW-0732">Signal</keyword>
<feature type="chain" id="PRO_5019328772" evidence="1">
    <location>
        <begin position="21"/>
        <end position="302"/>
    </location>
</feature>
<accession>A0A444USX1</accession>
<evidence type="ECO:0000256" key="1">
    <source>
        <dbReference type="SAM" id="SignalP"/>
    </source>
</evidence>
<name>A0A444USX1_ACIRT</name>
<keyword evidence="4" id="KW-0255">Endonuclease</keyword>
<feature type="domain" description="DNA/RNA non-specific endonuclease/pyrophosphatase/phosphodiesterase" evidence="3">
    <location>
        <begin position="57"/>
        <end position="271"/>
    </location>
</feature>
<dbReference type="SUPFAM" id="SSF54060">
    <property type="entry name" value="His-Me finger endonucleases"/>
    <property type="match status" value="1"/>
</dbReference>
<feature type="domain" description="ENPP1-3/EXOG-like endonuclease/phosphodiesterase" evidence="2">
    <location>
        <begin position="58"/>
        <end position="271"/>
    </location>
</feature>
<organism evidence="4 5">
    <name type="scientific">Acipenser ruthenus</name>
    <name type="common">Sterlet sturgeon</name>
    <dbReference type="NCBI Taxonomy" id="7906"/>
    <lineage>
        <taxon>Eukaryota</taxon>
        <taxon>Metazoa</taxon>
        <taxon>Chordata</taxon>
        <taxon>Craniata</taxon>
        <taxon>Vertebrata</taxon>
        <taxon>Euteleostomi</taxon>
        <taxon>Actinopterygii</taxon>
        <taxon>Chondrostei</taxon>
        <taxon>Acipenseriformes</taxon>
        <taxon>Acipenseridae</taxon>
        <taxon>Acipenser</taxon>
    </lineage>
</organism>
<reference evidence="4 5" key="1">
    <citation type="submission" date="2019-01" db="EMBL/GenBank/DDBJ databases">
        <title>Draft Genome and Complete Hox-Cluster Characterization of the Sterlet Sturgeon (Acipenser ruthenus).</title>
        <authorList>
            <person name="Wei Q."/>
        </authorList>
    </citation>
    <scope>NUCLEOTIDE SEQUENCE [LARGE SCALE GENOMIC DNA]</scope>
    <source>
        <strain evidence="4">WHYD16114868_AA</strain>
        <tissue evidence="4">Blood</tissue>
    </source>
</reference>
<dbReference type="SMART" id="SM00477">
    <property type="entry name" value="NUC"/>
    <property type="match status" value="1"/>
</dbReference>
<proteinExistence type="predicted"/>
<sequence length="302" mass="34433">MMGFVCGVFLLLTLPALARTEVVNDFKVCKDFFLESKAPTVQLDQNRYKRICQKYKNKYEFATLYDTTNRIPVYSAYTYSDCDEGERKKRNWAIEPQLDLGSGSGEMALENTVKGAGGKQALDKDYKTIEDSNTPDGYNRGHLFPVCHAESQSAKDATFTLTNIVPQNVEFNSGAWASTERFVRDNIKEKCTPDNNNKAYIVTGAVPSKNSKVNNRVNIPEYMWTAFCCKKDNRWVSMAHYGRNAKGEVTVPVSLEKLEEQLKTDYDVKSFLVFGGNCYEVKATYFDYAMRFFRYLNSIIRG</sequence>